<dbReference type="Pfam" id="PF04545">
    <property type="entry name" value="Sigma70_r4"/>
    <property type="match status" value="1"/>
</dbReference>
<sequence length="190" mass="21152">MSAATVSPAKDARSLLAANVRLFHWYAKKHVPPGLVEDVVSEAAIAFLRFFDPARCEGASGFVRIVVRSAAHKFRTREALHTSRRHECHGAEAETDGTENLEERRHEMGLEPDELGPLERALDQLDDRSRSILALRFGLNGAEELSLRSLGARLGVSGERVSQLEHKALKRLRELLSPAPDTNRGPHHER</sequence>
<accession>A0A6P2DLP6</accession>
<name>A0A6P2DLP6_9BACT</name>
<dbReference type="RefSeq" id="WP_162673139.1">
    <property type="nucleotide sequence ID" value="NZ_LR593886.1"/>
</dbReference>
<dbReference type="InterPro" id="IPR014284">
    <property type="entry name" value="RNA_pol_sigma-70_dom"/>
</dbReference>
<dbReference type="SUPFAM" id="SSF88659">
    <property type="entry name" value="Sigma3 and sigma4 domains of RNA polymerase sigma factors"/>
    <property type="match status" value="1"/>
</dbReference>
<evidence type="ECO:0000313" key="3">
    <source>
        <dbReference type="EMBL" id="VTS03794.1"/>
    </source>
</evidence>
<dbReference type="NCBIfam" id="TIGR02937">
    <property type="entry name" value="sigma70-ECF"/>
    <property type="match status" value="1"/>
</dbReference>
<proteinExistence type="inferred from homology"/>
<evidence type="ECO:0000259" key="2">
    <source>
        <dbReference type="Pfam" id="PF04545"/>
    </source>
</evidence>
<dbReference type="PANTHER" id="PTHR30376">
    <property type="entry name" value="SIGMA FACTOR RPOH HEAT SHOCK RELATED"/>
    <property type="match status" value="1"/>
</dbReference>
<dbReference type="PANTHER" id="PTHR30376:SF3">
    <property type="entry name" value="RNA POLYMERASE SIGMA FACTOR RPOH"/>
    <property type="match status" value="1"/>
</dbReference>
<evidence type="ECO:0000313" key="4">
    <source>
        <dbReference type="Proteomes" id="UP000464178"/>
    </source>
</evidence>
<reference evidence="3 4" key="1">
    <citation type="submission" date="2019-05" db="EMBL/GenBank/DDBJ databases">
        <authorList>
            <consortium name="Science for Life Laboratories"/>
        </authorList>
    </citation>
    <scope>NUCLEOTIDE SEQUENCE [LARGE SCALE GENOMIC DNA]</scope>
    <source>
        <strain evidence="3">Soil9</strain>
    </source>
</reference>
<dbReference type="InterPro" id="IPR000943">
    <property type="entry name" value="RNA_pol_sigma70"/>
</dbReference>
<feature type="domain" description="RNA polymerase sigma-70 region 4" evidence="2">
    <location>
        <begin position="121"/>
        <end position="174"/>
    </location>
</feature>
<dbReference type="EMBL" id="LR593886">
    <property type="protein sequence ID" value="VTS03794.1"/>
    <property type="molecule type" value="Genomic_DNA"/>
</dbReference>
<dbReference type="CDD" id="cd06171">
    <property type="entry name" value="Sigma70_r4"/>
    <property type="match status" value="1"/>
</dbReference>
<keyword evidence="4" id="KW-1185">Reference proteome</keyword>
<dbReference type="InterPro" id="IPR036388">
    <property type="entry name" value="WH-like_DNA-bd_sf"/>
</dbReference>
<dbReference type="InterPro" id="IPR013324">
    <property type="entry name" value="RNA_pol_sigma_r3/r4-like"/>
</dbReference>
<evidence type="ECO:0000256" key="1">
    <source>
        <dbReference type="ARBA" id="ARBA00007788"/>
    </source>
</evidence>
<gene>
    <name evidence="3" type="ORF">SOIL9_70640</name>
</gene>
<dbReference type="GO" id="GO:0006352">
    <property type="term" value="P:DNA-templated transcription initiation"/>
    <property type="evidence" value="ECO:0007669"/>
    <property type="project" value="InterPro"/>
</dbReference>
<dbReference type="GO" id="GO:0003700">
    <property type="term" value="F:DNA-binding transcription factor activity"/>
    <property type="evidence" value="ECO:0007669"/>
    <property type="project" value="InterPro"/>
</dbReference>
<protein>
    <recommendedName>
        <fullName evidence="2">RNA polymerase sigma-70 region 4 domain-containing protein</fullName>
    </recommendedName>
</protein>
<dbReference type="Proteomes" id="UP000464178">
    <property type="component" value="Chromosome"/>
</dbReference>
<comment type="similarity">
    <text evidence="1">Belongs to the sigma-70 factor family.</text>
</comment>
<dbReference type="AlphaFoldDB" id="A0A6P2DLP6"/>
<dbReference type="InterPro" id="IPR007630">
    <property type="entry name" value="RNA_pol_sigma70_r4"/>
</dbReference>
<dbReference type="InterPro" id="IPR050813">
    <property type="entry name" value="Sigma-70_Factor"/>
</dbReference>
<dbReference type="Gene3D" id="1.10.10.10">
    <property type="entry name" value="Winged helix-like DNA-binding domain superfamily/Winged helix DNA-binding domain"/>
    <property type="match status" value="1"/>
</dbReference>
<dbReference type="KEGG" id="gms:SOIL9_70640"/>
<dbReference type="PRINTS" id="PR00046">
    <property type="entry name" value="SIGMA70FCT"/>
</dbReference>
<organism evidence="3 4">
    <name type="scientific">Gemmata massiliana</name>
    <dbReference type="NCBI Taxonomy" id="1210884"/>
    <lineage>
        <taxon>Bacteria</taxon>
        <taxon>Pseudomonadati</taxon>
        <taxon>Planctomycetota</taxon>
        <taxon>Planctomycetia</taxon>
        <taxon>Gemmatales</taxon>
        <taxon>Gemmataceae</taxon>
        <taxon>Gemmata</taxon>
    </lineage>
</organism>